<dbReference type="Pfam" id="PF08533">
    <property type="entry name" value="Glyco_hydro_42C"/>
    <property type="match status" value="1"/>
</dbReference>
<evidence type="ECO:0000256" key="8">
    <source>
        <dbReference type="ARBA" id="ARBA00023295"/>
    </source>
</evidence>
<dbReference type="EC" id="3.2.1.23" evidence="3 10"/>
<evidence type="ECO:0000259" key="13">
    <source>
        <dbReference type="Pfam" id="PF02449"/>
    </source>
</evidence>
<dbReference type="GO" id="GO:0009341">
    <property type="term" value="C:beta-galactosidase complex"/>
    <property type="evidence" value="ECO:0007669"/>
    <property type="project" value="InterPro"/>
</dbReference>
<comment type="catalytic activity">
    <reaction evidence="1 10">
        <text>Hydrolysis of terminal non-reducing beta-D-galactose residues in beta-D-galactosides.</text>
        <dbReference type="EC" id="3.2.1.23"/>
    </reaction>
</comment>
<evidence type="ECO:0000259" key="14">
    <source>
        <dbReference type="Pfam" id="PF08532"/>
    </source>
</evidence>
<evidence type="ECO:0000256" key="5">
    <source>
        <dbReference type="ARBA" id="ARBA00022801"/>
    </source>
</evidence>
<feature type="domain" description="Glycoside hydrolase family 42 N-terminal" evidence="13">
    <location>
        <begin position="15"/>
        <end position="395"/>
    </location>
</feature>
<feature type="binding site" evidence="12">
    <location>
        <position position="112"/>
    </location>
    <ligand>
        <name>substrate</name>
    </ligand>
</feature>
<dbReference type="PANTHER" id="PTHR36447:SF2">
    <property type="entry name" value="BETA-GALACTOSIDASE YESZ"/>
    <property type="match status" value="1"/>
</dbReference>
<dbReference type="InterPro" id="IPR018087">
    <property type="entry name" value="Glyco_hydro_5_CS"/>
</dbReference>
<proteinExistence type="inferred from homology"/>
<keyword evidence="8 10" id="KW-0326">Glycosidase</keyword>
<evidence type="ECO:0000256" key="3">
    <source>
        <dbReference type="ARBA" id="ARBA00012756"/>
    </source>
</evidence>
<dbReference type="Pfam" id="PF08532">
    <property type="entry name" value="Glyco_hydro_42M"/>
    <property type="match status" value="1"/>
</dbReference>
<dbReference type="SUPFAM" id="SSF52317">
    <property type="entry name" value="Class I glutamine amidotransferase-like"/>
    <property type="match status" value="1"/>
</dbReference>
<evidence type="ECO:0000256" key="11">
    <source>
        <dbReference type="PIRSR" id="PIRSR001084-1"/>
    </source>
</evidence>
<dbReference type="PIRSF" id="PIRSF001084">
    <property type="entry name" value="B-galactosidase"/>
    <property type="match status" value="1"/>
</dbReference>
<evidence type="ECO:0000256" key="10">
    <source>
        <dbReference type="PIRNR" id="PIRNR001084"/>
    </source>
</evidence>
<dbReference type="InterPro" id="IPR013738">
    <property type="entry name" value="Beta_galactosidase_Trimer"/>
</dbReference>
<accession>A0AAE3E1L5</accession>
<organism evidence="16 17">
    <name type="scientific">Anthropogastromicrobium aceti</name>
    <dbReference type="NCBI Taxonomy" id="2981768"/>
    <lineage>
        <taxon>Bacteria</taxon>
        <taxon>Bacillati</taxon>
        <taxon>Bacillota</taxon>
        <taxon>Clostridia</taxon>
        <taxon>Lachnospirales</taxon>
        <taxon>Lachnospiraceae</taxon>
        <taxon>Anthropogastromicrobium</taxon>
    </lineage>
</organism>
<dbReference type="InterPro" id="IPR017853">
    <property type="entry name" value="GH"/>
</dbReference>
<protein>
    <recommendedName>
        <fullName evidence="3 10">Beta-galactosidase</fullName>
        <shortName evidence="10">Beta-gal</shortName>
        <ecNumber evidence="3 10">3.2.1.23</ecNumber>
    </recommendedName>
</protein>
<evidence type="ECO:0000256" key="1">
    <source>
        <dbReference type="ARBA" id="ARBA00001412"/>
    </source>
</evidence>
<dbReference type="InterPro" id="IPR013529">
    <property type="entry name" value="Glyco_hydro_42_N"/>
</dbReference>
<dbReference type="RefSeq" id="WP_066557075.1">
    <property type="nucleotide sequence ID" value="NZ_JAJEQN010000002.1"/>
</dbReference>
<dbReference type="InterPro" id="IPR003476">
    <property type="entry name" value="Glyco_hydro_42"/>
</dbReference>
<dbReference type="GO" id="GO:0006012">
    <property type="term" value="P:galactose metabolic process"/>
    <property type="evidence" value="ECO:0007669"/>
    <property type="project" value="InterPro"/>
</dbReference>
<dbReference type="CDD" id="cd03143">
    <property type="entry name" value="A4_beta-galactosidase_middle_domain"/>
    <property type="match status" value="1"/>
</dbReference>
<dbReference type="InterPro" id="IPR029062">
    <property type="entry name" value="Class_I_gatase-like"/>
</dbReference>
<dbReference type="GO" id="GO:0046872">
    <property type="term" value="F:metal ion binding"/>
    <property type="evidence" value="ECO:0007669"/>
    <property type="project" value="UniProtKB-KW"/>
</dbReference>
<evidence type="ECO:0000256" key="12">
    <source>
        <dbReference type="PIRSR" id="PIRSR001084-2"/>
    </source>
</evidence>
<comment type="similarity">
    <text evidence="2 10">Belongs to the glycosyl hydrolase 42 family.</text>
</comment>
<dbReference type="PROSITE" id="PS00659">
    <property type="entry name" value="GLYCOSYL_HYDROL_F5"/>
    <property type="match status" value="1"/>
</dbReference>
<evidence type="ECO:0000313" key="16">
    <source>
        <dbReference type="EMBL" id="MCC2220201.1"/>
    </source>
</evidence>
<gene>
    <name evidence="16" type="ORF">LKD48_00870</name>
</gene>
<evidence type="ECO:0000259" key="15">
    <source>
        <dbReference type="Pfam" id="PF08533"/>
    </source>
</evidence>
<evidence type="ECO:0000256" key="9">
    <source>
        <dbReference type="ARBA" id="ARBA00023326"/>
    </source>
</evidence>
<keyword evidence="9" id="KW-0624">Polysaccharide degradation</keyword>
<keyword evidence="17" id="KW-1185">Reference proteome</keyword>
<dbReference type="GO" id="GO:0004565">
    <property type="term" value="F:beta-galactosidase activity"/>
    <property type="evidence" value="ECO:0007669"/>
    <property type="project" value="UniProtKB-EC"/>
</dbReference>
<dbReference type="PANTHER" id="PTHR36447">
    <property type="entry name" value="BETA-GALACTOSIDASE GANA"/>
    <property type="match status" value="1"/>
</dbReference>
<sequence>MRHSIEMEKLTLGVCYYPEHWDRALWKDDLQRMKQYGIEVIRLAEFSWALMEPEEGKYDFSFWDEFLALAAEENMKVVFCTPTATPPAWLSEKYPETLNADGDGNLMYHGMRGQHNLTSPKYLEFCEKITRHMAEHFNKYDCIIGWQLDNEVNCEANEYYSKSDHEAFRAFLKERFGTLDNLNEKMGTIFWSQTYTDWDQIHLARRSTAGTGLANPHMQLEQVRFISHSAVHYLALQASIVRETAGDRFITTNGIFENLDYQKLMESGVDFIMYDSYPNFAYAMDRPDGGEGDLKDRNFSFNLARTRAISPLFGIMEQQAGPGGWNFRIHQASPKPGQLRLWTMQSVAHGADFVSFFRWRTCSFGTEIYWHGLNDYSNRPNRRLEELSLVKADFEAIKDIAGHPYEAAVGILCDYDNEWDGQKDVWHGPLRNFSTDGWFRSLQKKHIPFDFVDFREETNLKDLEKYELLVYPHATILTKERAEILTQYVANGGKLVMGCRTGYKDIYGRCPMQPMPGEAAELCGVTVEDFTFLAPGEPMEYVNWNGKRIPAPVFNDVLEPAFGGKAEGFFEGNYYDGKPALVTKNTGKGLAIYFGGCFAEETADAFLEALSIQTPAPWLVLPEGCELAKRGDQYFVLNYKAQSCEITLKKKVTDRLTGNEIEGTYEVAPYGVLVLL</sequence>
<feature type="active site" description="Nucleophile" evidence="11">
    <location>
        <position position="317"/>
    </location>
</feature>
<dbReference type="EMBL" id="JAJEQN010000002">
    <property type="protein sequence ID" value="MCC2220201.1"/>
    <property type="molecule type" value="Genomic_DNA"/>
</dbReference>
<dbReference type="InterPro" id="IPR013739">
    <property type="entry name" value="Beta_galactosidase_C"/>
</dbReference>
<evidence type="ECO:0000256" key="6">
    <source>
        <dbReference type="ARBA" id="ARBA00022833"/>
    </source>
</evidence>
<reference evidence="16 17" key="1">
    <citation type="submission" date="2021-10" db="EMBL/GenBank/DDBJ databases">
        <title>Anaerobic single-cell dispensing facilitates the cultivation of human gut bacteria.</title>
        <authorList>
            <person name="Afrizal A."/>
        </authorList>
    </citation>
    <scope>NUCLEOTIDE SEQUENCE [LARGE SCALE GENOMIC DNA]</scope>
    <source>
        <strain evidence="16 17">CLA-AA-H224</strain>
    </source>
</reference>
<evidence type="ECO:0000256" key="4">
    <source>
        <dbReference type="ARBA" id="ARBA00022723"/>
    </source>
</evidence>
<feature type="domain" description="Beta-galactosidase trimerisation" evidence="14">
    <location>
        <begin position="407"/>
        <end position="611"/>
    </location>
</feature>
<keyword evidence="5 10" id="KW-0378">Hydrolase</keyword>
<dbReference type="SUPFAM" id="SSF51445">
    <property type="entry name" value="(Trans)glycosidases"/>
    <property type="match status" value="1"/>
</dbReference>
<keyword evidence="6" id="KW-0862">Zinc</keyword>
<comment type="caution">
    <text evidence="16">The sequence shown here is derived from an EMBL/GenBank/DDBJ whole genome shotgun (WGS) entry which is preliminary data.</text>
</comment>
<name>A0AAE3E1L5_9FIRM</name>
<dbReference type="Gene3D" id="3.40.50.880">
    <property type="match status" value="1"/>
</dbReference>
<keyword evidence="4" id="KW-0479">Metal-binding</keyword>
<keyword evidence="7" id="KW-0119">Carbohydrate metabolism</keyword>
<dbReference type="GO" id="GO:0000272">
    <property type="term" value="P:polysaccharide catabolic process"/>
    <property type="evidence" value="ECO:0007669"/>
    <property type="project" value="UniProtKB-KW"/>
</dbReference>
<dbReference type="Gene3D" id="2.60.40.1180">
    <property type="entry name" value="Golgi alpha-mannosidase II"/>
    <property type="match status" value="1"/>
</dbReference>
<dbReference type="Gene3D" id="3.20.20.80">
    <property type="entry name" value="Glycosidases"/>
    <property type="match status" value="1"/>
</dbReference>
<dbReference type="Proteomes" id="UP001198200">
    <property type="component" value="Unassembled WGS sequence"/>
</dbReference>
<evidence type="ECO:0000313" key="17">
    <source>
        <dbReference type="Proteomes" id="UP001198200"/>
    </source>
</evidence>
<evidence type="ECO:0000256" key="7">
    <source>
        <dbReference type="ARBA" id="ARBA00023277"/>
    </source>
</evidence>
<dbReference type="InterPro" id="IPR013780">
    <property type="entry name" value="Glyco_hydro_b"/>
</dbReference>
<feature type="domain" description="Beta-galactosidase C-terminal" evidence="15">
    <location>
        <begin position="628"/>
        <end position="675"/>
    </location>
</feature>
<dbReference type="AlphaFoldDB" id="A0AAE3E1L5"/>
<evidence type="ECO:0000256" key="2">
    <source>
        <dbReference type="ARBA" id="ARBA00005940"/>
    </source>
</evidence>
<feature type="active site" description="Proton donor" evidence="11">
    <location>
        <position position="151"/>
    </location>
</feature>
<feature type="binding site" evidence="12">
    <location>
        <position position="150"/>
    </location>
    <ligand>
        <name>substrate</name>
    </ligand>
</feature>
<dbReference type="Pfam" id="PF02449">
    <property type="entry name" value="Glyco_hydro_42"/>
    <property type="match status" value="1"/>
</dbReference>